<gene>
    <name evidence="2" type="ORF">TWF730_001361</name>
</gene>
<name>A0AAV9UIN6_9PEZI</name>
<dbReference type="PROSITE" id="PS51257">
    <property type="entry name" value="PROKAR_LIPOPROTEIN"/>
    <property type="match status" value="1"/>
</dbReference>
<sequence>MAPRWFETIVGSIIGSMIGCAAVTYYISRLHDHNLETIERIGQKLQKMDDGLEGFNTSAGDLMNMISEFANNELEEDPDEESVPH</sequence>
<dbReference type="AlphaFoldDB" id="A0AAV9UIN6"/>
<evidence type="ECO:0000313" key="3">
    <source>
        <dbReference type="Proteomes" id="UP001373714"/>
    </source>
</evidence>
<evidence type="ECO:0000256" key="1">
    <source>
        <dbReference type="SAM" id="Phobius"/>
    </source>
</evidence>
<dbReference type="Proteomes" id="UP001373714">
    <property type="component" value="Unassembled WGS sequence"/>
</dbReference>
<accession>A0AAV9UIN6</accession>
<keyword evidence="1" id="KW-0472">Membrane</keyword>
<keyword evidence="1" id="KW-0812">Transmembrane</keyword>
<evidence type="ECO:0000313" key="2">
    <source>
        <dbReference type="EMBL" id="KAK6341875.1"/>
    </source>
</evidence>
<comment type="caution">
    <text evidence="2">The sequence shown here is derived from an EMBL/GenBank/DDBJ whole genome shotgun (WGS) entry which is preliminary data.</text>
</comment>
<dbReference type="EMBL" id="JAVHNS010000010">
    <property type="protein sequence ID" value="KAK6341875.1"/>
    <property type="molecule type" value="Genomic_DNA"/>
</dbReference>
<keyword evidence="3" id="KW-1185">Reference proteome</keyword>
<keyword evidence="1" id="KW-1133">Transmembrane helix</keyword>
<organism evidence="2 3">
    <name type="scientific">Orbilia blumenaviensis</name>
    <dbReference type="NCBI Taxonomy" id="1796055"/>
    <lineage>
        <taxon>Eukaryota</taxon>
        <taxon>Fungi</taxon>
        <taxon>Dikarya</taxon>
        <taxon>Ascomycota</taxon>
        <taxon>Pezizomycotina</taxon>
        <taxon>Orbiliomycetes</taxon>
        <taxon>Orbiliales</taxon>
        <taxon>Orbiliaceae</taxon>
        <taxon>Orbilia</taxon>
    </lineage>
</organism>
<feature type="transmembrane region" description="Helical" evidence="1">
    <location>
        <begin position="6"/>
        <end position="27"/>
    </location>
</feature>
<reference evidence="2 3" key="1">
    <citation type="submission" date="2019-10" db="EMBL/GenBank/DDBJ databases">
        <authorList>
            <person name="Palmer J.M."/>
        </authorList>
    </citation>
    <scope>NUCLEOTIDE SEQUENCE [LARGE SCALE GENOMIC DNA]</scope>
    <source>
        <strain evidence="2 3">TWF730</strain>
    </source>
</reference>
<protein>
    <submittedName>
        <fullName evidence="2">Uncharacterized protein</fullName>
    </submittedName>
</protein>
<proteinExistence type="predicted"/>